<evidence type="ECO:0000256" key="3">
    <source>
        <dbReference type="ARBA" id="ARBA00012663"/>
    </source>
</evidence>
<reference evidence="9 10" key="1">
    <citation type="submission" date="2022-06" db="EMBL/GenBank/DDBJ databases">
        <title>A taxonomic note on the genus Prevotella: Description of four novel genera and emended description of the genera Hallella and Xylanibacter.</title>
        <authorList>
            <person name="Hitch T.C.A."/>
        </authorList>
    </citation>
    <scope>NUCLEOTIDE SEQUENCE [LARGE SCALE GENOMIC DNA]</scope>
    <source>
        <strain evidence="9 10">DSM 100619</strain>
    </source>
</reference>
<name>A0ABT1BZG7_9BACT</name>
<evidence type="ECO:0000256" key="2">
    <source>
        <dbReference type="ARBA" id="ARBA00006285"/>
    </source>
</evidence>
<keyword evidence="5" id="KW-0326">Glycosidase</keyword>
<dbReference type="InterPro" id="IPR015882">
    <property type="entry name" value="HEX_bac_N"/>
</dbReference>
<comment type="caution">
    <text evidence="9">The sequence shown here is derived from an EMBL/GenBank/DDBJ whole genome shotgun (WGS) entry which is preliminary data.</text>
</comment>
<accession>A0ABT1BZG7</accession>
<dbReference type="InterPro" id="IPR025705">
    <property type="entry name" value="Beta_hexosaminidase_sua/sub"/>
</dbReference>
<evidence type="ECO:0000256" key="4">
    <source>
        <dbReference type="ARBA" id="ARBA00022801"/>
    </source>
</evidence>
<dbReference type="EMBL" id="JAMXLY010000044">
    <property type="protein sequence ID" value="MCO6026230.1"/>
    <property type="molecule type" value="Genomic_DNA"/>
</dbReference>
<organism evidence="9 10">
    <name type="scientific">Segatella cerevisiae</name>
    <dbReference type="NCBI Taxonomy" id="2053716"/>
    <lineage>
        <taxon>Bacteria</taxon>
        <taxon>Pseudomonadati</taxon>
        <taxon>Bacteroidota</taxon>
        <taxon>Bacteroidia</taxon>
        <taxon>Bacteroidales</taxon>
        <taxon>Prevotellaceae</taxon>
        <taxon>Segatella</taxon>
    </lineage>
</organism>
<dbReference type="EC" id="3.2.1.52" evidence="3"/>
<feature type="signal peptide" evidence="6">
    <location>
        <begin position="1"/>
        <end position="19"/>
    </location>
</feature>
<evidence type="ECO:0000259" key="8">
    <source>
        <dbReference type="Pfam" id="PF02838"/>
    </source>
</evidence>
<dbReference type="InterPro" id="IPR029018">
    <property type="entry name" value="Hex-like_dom2"/>
</dbReference>
<dbReference type="SUPFAM" id="SSF55545">
    <property type="entry name" value="beta-N-acetylhexosaminidase-like domain"/>
    <property type="match status" value="1"/>
</dbReference>
<comment type="similarity">
    <text evidence="2">Belongs to the glycosyl hydrolase 20 family.</text>
</comment>
<dbReference type="PANTHER" id="PTHR22600">
    <property type="entry name" value="BETA-HEXOSAMINIDASE"/>
    <property type="match status" value="1"/>
</dbReference>
<evidence type="ECO:0000256" key="5">
    <source>
        <dbReference type="ARBA" id="ARBA00023295"/>
    </source>
</evidence>
<keyword evidence="4" id="KW-0378">Hydrolase</keyword>
<dbReference type="Gene3D" id="3.30.379.10">
    <property type="entry name" value="Chitobiase/beta-hexosaminidase domain 2-like"/>
    <property type="match status" value="1"/>
</dbReference>
<feature type="chain" id="PRO_5045680855" description="beta-N-acetylhexosaminidase" evidence="6">
    <location>
        <begin position="20"/>
        <end position="536"/>
    </location>
</feature>
<evidence type="ECO:0000256" key="1">
    <source>
        <dbReference type="ARBA" id="ARBA00001231"/>
    </source>
</evidence>
<dbReference type="InterPro" id="IPR017853">
    <property type="entry name" value="GH"/>
</dbReference>
<dbReference type="RefSeq" id="WP_252761586.1">
    <property type="nucleotide sequence ID" value="NZ_JAMXLY010000044.1"/>
</dbReference>
<protein>
    <recommendedName>
        <fullName evidence="3">beta-N-acetylhexosaminidase</fullName>
        <ecNumber evidence="3">3.2.1.52</ecNumber>
    </recommendedName>
</protein>
<dbReference type="PRINTS" id="PR00738">
    <property type="entry name" value="GLHYDRLASE20"/>
</dbReference>
<evidence type="ECO:0000313" key="10">
    <source>
        <dbReference type="Proteomes" id="UP001204015"/>
    </source>
</evidence>
<comment type="catalytic activity">
    <reaction evidence="1">
        <text>Hydrolysis of terminal non-reducing N-acetyl-D-hexosamine residues in N-acetyl-beta-D-hexosaminides.</text>
        <dbReference type="EC" id="3.2.1.52"/>
    </reaction>
</comment>
<gene>
    <name evidence="9" type="ORF">NG821_10325</name>
</gene>
<feature type="domain" description="Beta-hexosaminidase bacterial type N-terminal" evidence="8">
    <location>
        <begin position="25"/>
        <end position="152"/>
    </location>
</feature>
<dbReference type="Proteomes" id="UP001204015">
    <property type="component" value="Unassembled WGS sequence"/>
</dbReference>
<feature type="domain" description="Glycoside hydrolase family 20 catalytic" evidence="7">
    <location>
        <begin position="155"/>
        <end position="498"/>
    </location>
</feature>
<evidence type="ECO:0000256" key="6">
    <source>
        <dbReference type="SAM" id="SignalP"/>
    </source>
</evidence>
<proteinExistence type="inferred from homology"/>
<keyword evidence="10" id="KW-1185">Reference proteome</keyword>
<dbReference type="SUPFAM" id="SSF51445">
    <property type="entry name" value="(Trans)glycosidases"/>
    <property type="match status" value="1"/>
</dbReference>
<evidence type="ECO:0000259" key="7">
    <source>
        <dbReference type="Pfam" id="PF00728"/>
    </source>
</evidence>
<dbReference type="Pfam" id="PF02838">
    <property type="entry name" value="Glyco_hydro_20b"/>
    <property type="match status" value="1"/>
</dbReference>
<evidence type="ECO:0000313" key="9">
    <source>
        <dbReference type="EMBL" id="MCO6026230.1"/>
    </source>
</evidence>
<dbReference type="Pfam" id="PF00728">
    <property type="entry name" value="Glyco_hydro_20"/>
    <property type="match status" value="1"/>
</dbReference>
<dbReference type="PANTHER" id="PTHR22600:SF57">
    <property type="entry name" value="BETA-N-ACETYLHEXOSAMINIDASE"/>
    <property type="match status" value="1"/>
</dbReference>
<dbReference type="InterPro" id="IPR015883">
    <property type="entry name" value="Glyco_hydro_20_cat"/>
</dbReference>
<dbReference type="Gene3D" id="3.20.20.80">
    <property type="entry name" value="Glycosidases"/>
    <property type="match status" value="1"/>
</dbReference>
<keyword evidence="6" id="KW-0732">Signal</keyword>
<sequence length="536" mass="59950">MKRILVIMASLLLTAALSAQDKADYRTVPLPESIKMTGKAPFVLNSGTTVAVPAGDEKLLRDGRFLAEYAEETTGLQLQVSTGKKKNAINLVIDKKIPNSEGYAIDVNAKGITVSGKTAAGVFYGIQTLRKSLPVGKSVTSVEFPSVKITDQPRFAYRGMMLDCGRHFFPISFIKKYIDLLALHGMNVFHWHLTEDQGWRIEIKKYPALTEKGSQRDQTVLGRNSSVYDGTPYGGFYTQDQAREIVKYAADRFITVIPEIDMPGHMLAALASYPNLGCTGGPYKVGQSWGVFPDVLCLGNPEVYDFAKDVLDEIFAIFPSKYIHIGGDETPTERWAKCPKCQKVMKDNNLTLNTLQGYFTNRIEKYIESKGRVMIGWDEILGGQPDKSAVVMSWRGAAPGEKAAKLGHNVIMSPTDNNYFDYYQTKDIQNEPLLIGGYLPIEKTYAFEPFADPSAKEANSHIIGVQANLWSEYITCPELAEYQVLPRMAALCEVQWMQPQAKNFQDFKGRSMKMKELYDAYGLTYAKFLWAEPKKE</sequence>
<dbReference type="CDD" id="cd06563">
    <property type="entry name" value="GH20_chitobiase-like"/>
    <property type="match status" value="1"/>
</dbReference>